<feature type="binding site" evidence="8">
    <location>
        <position position="164"/>
    </location>
    <ligand>
        <name>substrate</name>
    </ligand>
</feature>
<evidence type="ECO:0000256" key="3">
    <source>
        <dbReference type="ARBA" id="ARBA00001954"/>
    </source>
</evidence>
<dbReference type="InterPro" id="IPR028595">
    <property type="entry name" value="MetAP_archaeal"/>
</dbReference>
<dbReference type="AlphaFoldDB" id="A0A5E4LXF8"/>
<dbReference type="EMBL" id="CABMJJ010000009">
    <property type="protein sequence ID" value="VVC04556.1"/>
    <property type="molecule type" value="Genomic_DNA"/>
</dbReference>
<gene>
    <name evidence="8 11" type="primary">map</name>
    <name evidence="11" type="ORF">LFW2832_01042</name>
</gene>
<feature type="binding site" evidence="8">
    <location>
        <position position="96"/>
    </location>
    <ligand>
        <name>a divalent metal cation</name>
        <dbReference type="ChEBI" id="CHEBI:60240"/>
        <label>2</label>
        <note>catalytic</note>
    </ligand>
</feature>
<dbReference type="GO" id="GO:0046872">
    <property type="term" value="F:metal ion binding"/>
    <property type="evidence" value="ECO:0007669"/>
    <property type="project" value="UniProtKB-UniRule"/>
</dbReference>
<feature type="binding site" evidence="8">
    <location>
        <position position="85"/>
    </location>
    <ligand>
        <name>a divalent metal cation</name>
        <dbReference type="ChEBI" id="CHEBI:60240"/>
        <label>1</label>
    </ligand>
</feature>
<evidence type="ECO:0000256" key="7">
    <source>
        <dbReference type="ARBA" id="ARBA00022801"/>
    </source>
</evidence>
<dbReference type="InterPro" id="IPR050247">
    <property type="entry name" value="Met_Aminopeptidase_Type2"/>
</dbReference>
<evidence type="ECO:0000256" key="1">
    <source>
        <dbReference type="ARBA" id="ARBA00000294"/>
    </source>
</evidence>
<feature type="domain" description="Peptidase M24" evidence="10">
    <location>
        <begin position="7"/>
        <end position="197"/>
    </location>
</feature>
<organism evidence="11 12">
    <name type="scientific">Candidatus Bilamarchaeum dharawalense</name>
    <dbReference type="NCBI Taxonomy" id="2885759"/>
    <lineage>
        <taxon>Archaea</taxon>
        <taxon>Candidatus Micrarchaeota</taxon>
        <taxon>Candidatus Micrarchaeia</taxon>
        <taxon>Candidatus Anstonellales</taxon>
        <taxon>Candidatus Bilamarchaeaceae</taxon>
        <taxon>Candidatus Bilamarchaeum</taxon>
    </lineage>
</organism>
<dbReference type="GO" id="GO:0005737">
    <property type="term" value="C:cytoplasm"/>
    <property type="evidence" value="ECO:0007669"/>
    <property type="project" value="TreeGrafter"/>
</dbReference>
<dbReference type="Proteomes" id="UP000789941">
    <property type="component" value="Unassembled WGS sequence"/>
</dbReference>
<dbReference type="InterPro" id="IPR002468">
    <property type="entry name" value="Pept_M24A_MAP2"/>
</dbReference>
<protein>
    <recommendedName>
        <fullName evidence="8 9">Methionine aminopeptidase</fullName>
        <shortName evidence="8">MAP</shortName>
        <shortName evidence="8">MetAP</shortName>
        <ecNumber evidence="8 9">3.4.11.18</ecNumber>
    </recommendedName>
    <alternativeName>
        <fullName evidence="8">Peptidase M</fullName>
    </alternativeName>
</protein>
<reference evidence="11 12" key="1">
    <citation type="submission" date="2019-08" db="EMBL/GenBank/DDBJ databases">
        <authorList>
            <person name="Vazquez-Campos X."/>
        </authorList>
    </citation>
    <scope>NUCLEOTIDE SEQUENCE [LARGE SCALE GENOMIC DNA]</scope>
    <source>
        <strain evidence="11">LFW-283_2</strain>
    </source>
</reference>
<dbReference type="NCBIfam" id="TIGR00501">
    <property type="entry name" value="met_pdase_II"/>
    <property type="match status" value="1"/>
</dbReference>
<evidence type="ECO:0000256" key="6">
    <source>
        <dbReference type="ARBA" id="ARBA00022723"/>
    </source>
</evidence>
<evidence type="ECO:0000313" key="11">
    <source>
        <dbReference type="EMBL" id="VVC04556.1"/>
    </source>
</evidence>
<dbReference type="InterPro" id="IPR036005">
    <property type="entry name" value="Creatinase/aminopeptidase-like"/>
</dbReference>
<dbReference type="InterPro" id="IPR036388">
    <property type="entry name" value="WH-like_DNA-bd_sf"/>
</dbReference>
<feature type="binding site" evidence="8">
    <location>
        <position position="283"/>
    </location>
    <ligand>
        <name>a divalent metal cation</name>
        <dbReference type="ChEBI" id="CHEBI:60240"/>
        <label>2</label>
        <note>catalytic</note>
    </ligand>
</feature>
<dbReference type="SUPFAM" id="SSF46785">
    <property type="entry name" value="Winged helix' DNA-binding domain"/>
    <property type="match status" value="1"/>
</dbReference>
<feature type="binding site" evidence="8">
    <location>
        <position position="156"/>
    </location>
    <ligand>
        <name>a divalent metal cation</name>
        <dbReference type="ChEBI" id="CHEBI:60240"/>
        <label>2</label>
        <note>catalytic</note>
    </ligand>
</feature>
<evidence type="ECO:0000256" key="2">
    <source>
        <dbReference type="ARBA" id="ARBA00001936"/>
    </source>
</evidence>
<comment type="cofactor">
    <cofactor evidence="3">
        <name>Fe(2+)</name>
        <dbReference type="ChEBI" id="CHEBI:29033"/>
    </cofactor>
</comment>
<keyword evidence="5 8" id="KW-0645">Protease</keyword>
<evidence type="ECO:0000313" key="12">
    <source>
        <dbReference type="Proteomes" id="UP000789941"/>
    </source>
</evidence>
<dbReference type="GO" id="GO:0006508">
    <property type="term" value="P:proteolysis"/>
    <property type="evidence" value="ECO:0007669"/>
    <property type="project" value="UniProtKB-KW"/>
</dbReference>
<keyword evidence="6 8" id="KW-0479">Metal-binding</keyword>
<dbReference type="GO" id="GO:0004239">
    <property type="term" value="F:initiator methionyl aminopeptidase activity"/>
    <property type="evidence" value="ECO:0007669"/>
    <property type="project" value="UniProtKB-UniRule"/>
</dbReference>
<name>A0A5E4LXF8_9ARCH</name>
<comment type="function">
    <text evidence="8 9">Removes the N-terminal methionine from nascent proteins. The N-terminal methionine is often cleaved when the second residue in the primary sequence is small and uncharged (Met-Ala-, Cys, Gly, Pro, Ser, Thr, or Val).</text>
</comment>
<evidence type="ECO:0000256" key="5">
    <source>
        <dbReference type="ARBA" id="ARBA00022670"/>
    </source>
</evidence>
<comment type="cofactor">
    <cofactor evidence="2">
        <name>Mn(2+)</name>
        <dbReference type="ChEBI" id="CHEBI:29035"/>
    </cofactor>
</comment>
<comment type="cofactor">
    <cofactor evidence="8">
        <name>Co(2+)</name>
        <dbReference type="ChEBI" id="CHEBI:48828"/>
    </cofactor>
    <cofactor evidence="8">
        <name>Zn(2+)</name>
        <dbReference type="ChEBI" id="CHEBI:29105"/>
    </cofactor>
    <cofactor evidence="8">
        <name>Mn(2+)</name>
        <dbReference type="ChEBI" id="CHEBI:29035"/>
    </cofactor>
    <cofactor evidence="8">
        <name>Fe(2+)</name>
        <dbReference type="ChEBI" id="CHEBI:29033"/>
    </cofactor>
    <text evidence="8">Binds 2 divalent metal cations per subunit. Has a high-affinity and a low affinity metal-binding site. The true nature of the physiological cofactor is under debate. The enzyme is active with cobalt, zinc, manganese or divalent iron ions. Most likely, methionine aminopeptidases function as mononuclear Fe(2+)-metalloproteases under physiological conditions, and the catalytically relevant metal-binding site has been assigned to the histidine-containing high-affinity site.</text>
</comment>
<comment type="caution">
    <text evidence="11">The sequence shown here is derived from an EMBL/GenBank/DDBJ whole genome shotgun (WGS) entry which is preliminary data.</text>
</comment>
<accession>A0A5E4LXF8</accession>
<dbReference type="GO" id="GO:0070006">
    <property type="term" value="F:metalloaminopeptidase activity"/>
    <property type="evidence" value="ECO:0007669"/>
    <property type="project" value="UniProtKB-UniRule"/>
</dbReference>
<proteinExistence type="inferred from homology"/>
<evidence type="ECO:0000259" key="10">
    <source>
        <dbReference type="Pfam" id="PF00557"/>
    </source>
</evidence>
<keyword evidence="7 8" id="KW-0378">Hydrolase</keyword>
<dbReference type="InterPro" id="IPR001714">
    <property type="entry name" value="Pept_M24_MAP"/>
</dbReference>
<dbReference type="PRINTS" id="PR00599">
    <property type="entry name" value="MAPEPTIDASE"/>
</dbReference>
<dbReference type="PANTHER" id="PTHR45777">
    <property type="entry name" value="METHIONINE AMINOPEPTIDASE 2"/>
    <property type="match status" value="1"/>
</dbReference>
<feature type="binding site" evidence="8">
    <location>
        <position position="189"/>
    </location>
    <ligand>
        <name>a divalent metal cation</name>
        <dbReference type="ChEBI" id="CHEBI:60240"/>
        <label>2</label>
        <note>catalytic</note>
    </ligand>
</feature>
<dbReference type="InterPro" id="IPR036390">
    <property type="entry name" value="WH_DNA-bd_sf"/>
</dbReference>
<feature type="binding site" evidence="8">
    <location>
        <position position="283"/>
    </location>
    <ligand>
        <name>a divalent metal cation</name>
        <dbReference type="ChEBI" id="CHEBI:60240"/>
        <label>1</label>
    </ligand>
</feature>
<evidence type="ECO:0000256" key="8">
    <source>
        <dbReference type="HAMAP-Rule" id="MF_01975"/>
    </source>
</evidence>
<dbReference type="SUPFAM" id="SSF55920">
    <property type="entry name" value="Creatinase/aminopeptidase"/>
    <property type="match status" value="1"/>
</dbReference>
<dbReference type="EC" id="3.4.11.18" evidence="8 9"/>
<feature type="binding site" evidence="8">
    <location>
        <position position="65"/>
    </location>
    <ligand>
        <name>substrate</name>
    </ligand>
</feature>
<evidence type="ECO:0000256" key="9">
    <source>
        <dbReference type="RuleBase" id="RU003653"/>
    </source>
</evidence>
<feature type="binding site" evidence="8">
    <location>
        <position position="96"/>
    </location>
    <ligand>
        <name>a divalent metal cation</name>
        <dbReference type="ChEBI" id="CHEBI:60240"/>
        <label>1</label>
    </ligand>
</feature>
<dbReference type="HAMAP" id="MF_01975">
    <property type="entry name" value="MetAP_2_arc"/>
    <property type="match status" value="1"/>
</dbReference>
<comment type="subunit">
    <text evidence="8">Monomer.</text>
</comment>
<dbReference type="Pfam" id="PF00557">
    <property type="entry name" value="Peptidase_M24"/>
    <property type="match status" value="1"/>
</dbReference>
<dbReference type="Gene3D" id="3.90.230.10">
    <property type="entry name" value="Creatinase/methionine aminopeptidase superfamily"/>
    <property type="match status" value="1"/>
</dbReference>
<dbReference type="Gene3D" id="1.10.10.10">
    <property type="entry name" value="Winged helix-like DNA-binding domain superfamily/Winged helix DNA-binding domain"/>
    <property type="match status" value="1"/>
</dbReference>
<comment type="similarity">
    <text evidence="8">Belongs to the peptidase M24A family. Methionine aminopeptidase archaeal type 2 subfamily.</text>
</comment>
<sequence length="298" mass="32984">MSDDELERFRKAGKIAAKIREESKRLIMVGETLLDIADMVEQSIKDEGAKPAFPVNISINDIAAHYTPEFDSTALMEDGALVKIDLGIEVDGALSDTAYTVDLSGNNEKLVKASEEALENAIGSIKPGIAVGEVGGIIEETINKYGFKPISNLSGHMIKSNELHAGVEIPNIRTRDPYQFKEGDIFAVEPFATTGTGYVEDLEQVEIFSLYAPSNVRMRQSRKIVEHVIKNYGMLPFAERWVRKEFPSKLLVSAALKELLQNQFLRGYPILREVSRGLVSQAEHTILVTKNGCEVLTQ</sequence>
<comment type="catalytic activity">
    <reaction evidence="1 8 9">
        <text>Release of N-terminal amino acids, preferentially methionine, from peptides and arylamides.</text>
        <dbReference type="EC" id="3.4.11.18"/>
    </reaction>
</comment>
<evidence type="ECO:0000256" key="4">
    <source>
        <dbReference type="ARBA" id="ARBA00022438"/>
    </source>
</evidence>
<dbReference type="InterPro" id="IPR000994">
    <property type="entry name" value="Pept_M24"/>
</dbReference>
<keyword evidence="4 8" id="KW-0031">Aminopeptidase</keyword>
<dbReference type="PANTHER" id="PTHR45777:SF2">
    <property type="entry name" value="METHIONINE AMINOPEPTIDASE 2"/>
    <property type="match status" value="1"/>
</dbReference>